<feature type="region of interest" description="Disordered" evidence="2">
    <location>
        <begin position="23"/>
        <end position="53"/>
    </location>
</feature>
<name>A0A2P6RT85_ROSCH</name>
<protein>
    <submittedName>
        <fullName evidence="5">Putative TIR domain-containing protein</fullName>
    </submittedName>
</protein>
<comment type="caution">
    <text evidence="5">The sequence shown here is derived from an EMBL/GenBank/DDBJ whole genome shotgun (WGS) entry which is preliminary data.</text>
</comment>
<dbReference type="AlphaFoldDB" id="A0A2P6RT85"/>
<evidence type="ECO:0000313" key="5">
    <source>
        <dbReference type="EMBL" id="PRQ49650.1"/>
    </source>
</evidence>
<feature type="chain" id="PRO_5015178316" evidence="3">
    <location>
        <begin position="23"/>
        <end position="166"/>
    </location>
</feature>
<dbReference type="GO" id="GO:0007165">
    <property type="term" value="P:signal transduction"/>
    <property type="evidence" value="ECO:0007669"/>
    <property type="project" value="InterPro"/>
</dbReference>
<organism evidence="5 6">
    <name type="scientific">Rosa chinensis</name>
    <name type="common">China rose</name>
    <dbReference type="NCBI Taxonomy" id="74649"/>
    <lineage>
        <taxon>Eukaryota</taxon>
        <taxon>Viridiplantae</taxon>
        <taxon>Streptophyta</taxon>
        <taxon>Embryophyta</taxon>
        <taxon>Tracheophyta</taxon>
        <taxon>Spermatophyta</taxon>
        <taxon>Magnoliopsida</taxon>
        <taxon>eudicotyledons</taxon>
        <taxon>Gunneridae</taxon>
        <taxon>Pentapetalae</taxon>
        <taxon>rosids</taxon>
        <taxon>fabids</taxon>
        <taxon>Rosales</taxon>
        <taxon>Rosaceae</taxon>
        <taxon>Rosoideae</taxon>
        <taxon>Rosoideae incertae sedis</taxon>
        <taxon>Rosa</taxon>
    </lineage>
</organism>
<dbReference type="Gene3D" id="3.40.50.10140">
    <property type="entry name" value="Toll/interleukin-1 receptor homology (TIR) domain"/>
    <property type="match status" value="1"/>
</dbReference>
<gene>
    <name evidence="5" type="ORF">RchiOBHm_Chr2g0124281</name>
</gene>
<dbReference type="SUPFAM" id="SSF52200">
    <property type="entry name" value="Toll/Interleukin receptor TIR domain"/>
    <property type="match status" value="1"/>
</dbReference>
<sequence length="166" mass="18858">MDLRWSLLGLVAFASFVKITRSKDQPASPNNKNNMDMSKPQFGASSSSSSSNHSCTYDVFLSFRGEDTRKTFTGHLYSNLDNKGIDTFIDDGLTKGEDISQELLEVIERSKISVVVFSANYASSKWCLDELVKIIQCKESKHQIVYPIFYKLGRSVEDTIPEWPRW</sequence>
<keyword evidence="1" id="KW-0520">NAD</keyword>
<proteinExistence type="predicted"/>
<reference evidence="5 6" key="1">
    <citation type="journal article" date="2018" name="Nat. Genet.">
        <title>The Rosa genome provides new insights in the design of modern roses.</title>
        <authorList>
            <person name="Bendahmane M."/>
        </authorList>
    </citation>
    <scope>NUCLEOTIDE SEQUENCE [LARGE SCALE GENOMIC DNA]</scope>
    <source>
        <strain evidence="6">cv. Old Blush</strain>
    </source>
</reference>
<dbReference type="Pfam" id="PF01582">
    <property type="entry name" value="TIR"/>
    <property type="match status" value="1"/>
</dbReference>
<dbReference type="InterPro" id="IPR000157">
    <property type="entry name" value="TIR_dom"/>
</dbReference>
<dbReference type="PANTHER" id="PTHR32009:SF155">
    <property type="entry name" value="DISEASE RESISTANCE PROTEIN (TIR-NBS-LRR CLASS)"/>
    <property type="match status" value="1"/>
</dbReference>
<evidence type="ECO:0000259" key="4">
    <source>
        <dbReference type="PROSITE" id="PS50104"/>
    </source>
</evidence>
<dbReference type="InterPro" id="IPR035897">
    <property type="entry name" value="Toll_tir_struct_dom_sf"/>
</dbReference>
<feature type="compositionally biased region" description="Polar residues" evidence="2">
    <location>
        <begin position="25"/>
        <end position="36"/>
    </location>
</feature>
<dbReference type="Gramene" id="PRQ49650">
    <property type="protein sequence ID" value="PRQ49650"/>
    <property type="gene ID" value="RchiOBHm_Chr2g0124281"/>
</dbReference>
<dbReference type="EMBL" id="PDCK01000040">
    <property type="protein sequence ID" value="PRQ49650.1"/>
    <property type="molecule type" value="Genomic_DNA"/>
</dbReference>
<feature type="domain" description="TIR" evidence="4">
    <location>
        <begin position="55"/>
        <end position="166"/>
    </location>
</feature>
<keyword evidence="6" id="KW-1185">Reference proteome</keyword>
<evidence type="ECO:0000256" key="2">
    <source>
        <dbReference type="SAM" id="MobiDB-lite"/>
    </source>
</evidence>
<dbReference type="PROSITE" id="PS50104">
    <property type="entry name" value="TIR"/>
    <property type="match status" value="1"/>
</dbReference>
<accession>A0A2P6RT85</accession>
<evidence type="ECO:0000256" key="1">
    <source>
        <dbReference type="ARBA" id="ARBA00023027"/>
    </source>
</evidence>
<evidence type="ECO:0000313" key="6">
    <source>
        <dbReference type="Proteomes" id="UP000238479"/>
    </source>
</evidence>
<dbReference type="STRING" id="74649.A0A2P6RT85"/>
<dbReference type="PANTHER" id="PTHR32009">
    <property type="entry name" value="TMV RESISTANCE PROTEIN N-LIKE"/>
    <property type="match status" value="1"/>
</dbReference>
<dbReference type="SMART" id="SM00255">
    <property type="entry name" value="TIR"/>
    <property type="match status" value="1"/>
</dbReference>
<evidence type="ECO:0000256" key="3">
    <source>
        <dbReference type="SAM" id="SignalP"/>
    </source>
</evidence>
<dbReference type="Proteomes" id="UP000238479">
    <property type="component" value="Chromosome 2"/>
</dbReference>
<keyword evidence="3" id="KW-0732">Signal</keyword>
<feature type="signal peptide" evidence="3">
    <location>
        <begin position="1"/>
        <end position="22"/>
    </location>
</feature>